<dbReference type="Pfam" id="PF00072">
    <property type="entry name" value="Response_reg"/>
    <property type="match status" value="1"/>
</dbReference>
<dbReference type="PROSITE" id="PS50110">
    <property type="entry name" value="RESPONSE_REGULATORY"/>
    <property type="match status" value="1"/>
</dbReference>
<organism evidence="6 7">
    <name type="scientific">Terrabacter terrae</name>
    <dbReference type="NCBI Taxonomy" id="318434"/>
    <lineage>
        <taxon>Bacteria</taxon>
        <taxon>Bacillati</taxon>
        <taxon>Actinomycetota</taxon>
        <taxon>Actinomycetes</taxon>
        <taxon>Micrococcales</taxon>
        <taxon>Intrasporangiaceae</taxon>
        <taxon>Terrabacter</taxon>
    </lineage>
</organism>
<feature type="modified residue" description="4-aspartylphosphate" evidence="2">
    <location>
        <position position="79"/>
    </location>
</feature>
<keyword evidence="2" id="KW-0597">Phosphoprotein</keyword>
<dbReference type="InterPro" id="IPR007492">
    <property type="entry name" value="LytTR_DNA-bd_dom"/>
</dbReference>
<dbReference type="EMBL" id="BAAANB010000003">
    <property type="protein sequence ID" value="GAA2024542.1"/>
    <property type="molecule type" value="Genomic_DNA"/>
</dbReference>
<keyword evidence="7" id="KW-1185">Reference proteome</keyword>
<dbReference type="Gene3D" id="2.40.50.1020">
    <property type="entry name" value="LytTr DNA-binding domain"/>
    <property type="match status" value="1"/>
</dbReference>
<evidence type="ECO:0000256" key="2">
    <source>
        <dbReference type="PROSITE-ProRule" id="PRU00169"/>
    </source>
</evidence>
<evidence type="ECO:0000313" key="6">
    <source>
        <dbReference type="EMBL" id="GAA2024542.1"/>
    </source>
</evidence>
<gene>
    <name evidence="6" type="ORF">GCM10009740_12630</name>
</gene>
<dbReference type="PANTHER" id="PTHR48111:SF69">
    <property type="entry name" value="RESPONSE REGULATOR RECEIVER"/>
    <property type="match status" value="1"/>
</dbReference>
<reference evidence="7" key="1">
    <citation type="journal article" date="2019" name="Int. J. Syst. Evol. Microbiol.">
        <title>The Global Catalogue of Microorganisms (GCM) 10K type strain sequencing project: providing services to taxonomists for standard genome sequencing and annotation.</title>
        <authorList>
            <consortium name="The Broad Institute Genomics Platform"/>
            <consortium name="The Broad Institute Genome Sequencing Center for Infectious Disease"/>
            <person name="Wu L."/>
            <person name="Ma J."/>
        </authorList>
    </citation>
    <scope>NUCLEOTIDE SEQUENCE [LARGE SCALE GENOMIC DNA]</scope>
    <source>
        <strain evidence="7">JCM 14283</strain>
    </source>
</reference>
<feature type="compositionally biased region" description="Pro residues" evidence="3">
    <location>
        <begin position="8"/>
        <end position="20"/>
    </location>
</feature>
<dbReference type="Proteomes" id="UP001501285">
    <property type="component" value="Unassembled WGS sequence"/>
</dbReference>
<comment type="caution">
    <text evidence="6">The sequence shown here is derived from an EMBL/GenBank/DDBJ whole genome shotgun (WGS) entry which is preliminary data.</text>
</comment>
<evidence type="ECO:0000256" key="1">
    <source>
        <dbReference type="ARBA" id="ARBA00023125"/>
    </source>
</evidence>
<feature type="domain" description="Response regulatory" evidence="4">
    <location>
        <begin position="28"/>
        <end position="142"/>
    </location>
</feature>
<dbReference type="InterPro" id="IPR001789">
    <property type="entry name" value="Sig_transdc_resp-reg_receiver"/>
</dbReference>
<evidence type="ECO:0000259" key="4">
    <source>
        <dbReference type="PROSITE" id="PS50110"/>
    </source>
</evidence>
<evidence type="ECO:0000256" key="3">
    <source>
        <dbReference type="SAM" id="MobiDB-lite"/>
    </source>
</evidence>
<dbReference type="PANTHER" id="PTHR48111">
    <property type="entry name" value="REGULATOR OF RPOS"/>
    <property type="match status" value="1"/>
</dbReference>
<dbReference type="PROSITE" id="PS50930">
    <property type="entry name" value="HTH_LYTTR"/>
    <property type="match status" value="1"/>
</dbReference>
<feature type="domain" description="HTH LytTR-type" evidence="5">
    <location>
        <begin position="159"/>
        <end position="261"/>
    </location>
</feature>
<dbReference type="Gene3D" id="3.40.50.2300">
    <property type="match status" value="1"/>
</dbReference>
<dbReference type="SMART" id="SM00850">
    <property type="entry name" value="LytTR"/>
    <property type="match status" value="1"/>
</dbReference>
<accession>A0ABP5FFP4</accession>
<evidence type="ECO:0000313" key="7">
    <source>
        <dbReference type="Proteomes" id="UP001501285"/>
    </source>
</evidence>
<keyword evidence="1 6" id="KW-0238">DNA-binding</keyword>
<dbReference type="GO" id="GO:0003677">
    <property type="term" value="F:DNA binding"/>
    <property type="evidence" value="ECO:0007669"/>
    <property type="project" value="UniProtKB-KW"/>
</dbReference>
<protein>
    <submittedName>
        <fullName evidence="6">LytTR family DNA-binding domain-containing protein</fullName>
    </submittedName>
</protein>
<proteinExistence type="predicted"/>
<dbReference type="InterPro" id="IPR039420">
    <property type="entry name" value="WalR-like"/>
</dbReference>
<feature type="region of interest" description="Disordered" evidence="3">
    <location>
        <begin position="1"/>
        <end position="20"/>
    </location>
</feature>
<dbReference type="InterPro" id="IPR011006">
    <property type="entry name" value="CheY-like_superfamily"/>
</dbReference>
<dbReference type="SUPFAM" id="SSF52172">
    <property type="entry name" value="CheY-like"/>
    <property type="match status" value="1"/>
</dbReference>
<dbReference type="Pfam" id="PF04397">
    <property type="entry name" value="LytTR"/>
    <property type="match status" value="1"/>
</dbReference>
<name>A0ABP5FFP4_9MICO</name>
<sequence>MTSSSAVPPSPAGAPAPPALPNGAPPLRVLAVDDEAPALDELAWMLGRHECVGHVVPAGSGEAALRVLHEEQVDAVFLDVQMPGLSGLDLARVLSRFTTQPPIVFVTAHEQHAVDAFELNVVDYVLKPVRDERLDRAVRRVVRQLHGREPAASPADESIVVELGGVSRLVPRSEVLFVEAQGDYARLHTATGSHLVRVPLTALADQWREAGFVRIHRSSLVALGHITEWRTEGGRTTVVAGGHELVVSRRHARELRDLLVGRTQPLGRSTT</sequence>
<evidence type="ECO:0000259" key="5">
    <source>
        <dbReference type="PROSITE" id="PS50930"/>
    </source>
</evidence>
<dbReference type="SMART" id="SM00448">
    <property type="entry name" value="REC"/>
    <property type="match status" value="1"/>
</dbReference>